<accession>W6RHI1</accession>
<keyword evidence="2" id="KW-1185">Reference proteome</keyword>
<protein>
    <submittedName>
        <fullName evidence="1">Uncharacterized protein</fullName>
    </submittedName>
</protein>
<evidence type="ECO:0000313" key="1">
    <source>
        <dbReference type="EMBL" id="CDM60637.1"/>
    </source>
</evidence>
<evidence type="ECO:0000313" key="2">
    <source>
        <dbReference type="Proteomes" id="UP000019443"/>
    </source>
</evidence>
<gene>
    <name evidence="1" type="ORF">LPU83_pLPU83c_0075</name>
</gene>
<dbReference type="AlphaFoldDB" id="W6RHI1"/>
<dbReference type="KEGG" id="rhl:LPU83_pLPU83c_0075"/>
<proteinExistence type="predicted"/>
<geneLocation type="plasmid" evidence="1 2">
    <name>pLPU83c</name>
</geneLocation>
<keyword evidence="1" id="KW-0614">Plasmid</keyword>
<dbReference type="Proteomes" id="UP000019443">
    <property type="component" value="Plasmid pLPU83c"/>
</dbReference>
<dbReference type="HOGENOM" id="CLU_2882901_0_0_5"/>
<organism evidence="1 2">
    <name type="scientific">Rhizobium favelukesii</name>
    <dbReference type="NCBI Taxonomy" id="348824"/>
    <lineage>
        <taxon>Bacteria</taxon>
        <taxon>Pseudomonadati</taxon>
        <taxon>Pseudomonadota</taxon>
        <taxon>Alphaproteobacteria</taxon>
        <taxon>Hyphomicrobiales</taxon>
        <taxon>Rhizobiaceae</taxon>
        <taxon>Rhizobium/Agrobacterium group</taxon>
        <taxon>Rhizobium</taxon>
    </lineage>
</organism>
<sequence>MIPAYAITAMLAAQAEKTQELFAYWRCRHSLHGCVQADMEFGYDKIWTVLFRPYLFNMTNCFP</sequence>
<reference evidence="1" key="1">
    <citation type="submission" date="2013-11" db="EMBL/GenBank/DDBJ databases">
        <title>Draft genome sequence of the broad-host-range Rhizobium sp. LPU83 strain, a member of the low-genetic diversity Oregon-like Rhizobium sp. group.</title>
        <authorList>
            <person name="Wibberg D."/>
            <person name="Puehler A."/>
            <person name="Schlueter A."/>
        </authorList>
    </citation>
    <scope>NUCLEOTIDE SEQUENCE [LARGE SCALE GENOMIC DNA]</scope>
    <source>
        <strain evidence="1">LPU83</strain>
        <plasmid evidence="1">pLPU83c</plasmid>
    </source>
</reference>
<name>W6RHI1_9HYPH</name>
<dbReference type="EMBL" id="HG916854">
    <property type="protein sequence ID" value="CDM60637.1"/>
    <property type="molecule type" value="Genomic_DNA"/>
</dbReference>